<dbReference type="EMBL" id="CAXAMN010028228">
    <property type="protein sequence ID" value="CAK9115757.1"/>
    <property type="molecule type" value="Genomic_DNA"/>
</dbReference>
<sequence length="284" mass="32052">MAYGISVPKSATVRKVCALCRSAISFGFSGWCFGGVECRTFCRSKFVLKLHSRDRCQVQLRCWTDVRSVELTFHTFVHVGGAWIARCEALAVLFDMWAAFQMDATLAERVSHKSRLQEHSSRVAGKSDLQECRRKCVPQASPTKVSHKSLLRSVLQACLSRVSEQCCAKSSWTYISKRVLQESTRVLTRVSPEVVVEECPARVLYKRFQQECRLRVSGKTSVQQESCKSMKQEPCTSVAHDFLPSRTSRTYGSKTKSLFILDILKGVLHSVHGVYISRLSMDLP</sequence>
<evidence type="ECO:0000313" key="1">
    <source>
        <dbReference type="EMBL" id="CAK9115757.1"/>
    </source>
</evidence>
<reference evidence="1 2" key="1">
    <citation type="submission" date="2024-02" db="EMBL/GenBank/DDBJ databases">
        <authorList>
            <person name="Chen Y."/>
            <person name="Shah S."/>
            <person name="Dougan E. K."/>
            <person name="Thang M."/>
            <person name="Chan C."/>
        </authorList>
    </citation>
    <scope>NUCLEOTIDE SEQUENCE [LARGE SCALE GENOMIC DNA]</scope>
</reference>
<dbReference type="Proteomes" id="UP001642484">
    <property type="component" value="Unassembled WGS sequence"/>
</dbReference>
<accession>A0ABP0STM2</accession>
<organism evidence="1 2">
    <name type="scientific">Durusdinium trenchii</name>
    <dbReference type="NCBI Taxonomy" id="1381693"/>
    <lineage>
        <taxon>Eukaryota</taxon>
        <taxon>Sar</taxon>
        <taxon>Alveolata</taxon>
        <taxon>Dinophyceae</taxon>
        <taxon>Suessiales</taxon>
        <taxon>Symbiodiniaceae</taxon>
        <taxon>Durusdinium</taxon>
    </lineage>
</organism>
<gene>
    <name evidence="1" type="ORF">CCMP2556_LOCUS53508</name>
</gene>
<keyword evidence="2" id="KW-1185">Reference proteome</keyword>
<proteinExistence type="predicted"/>
<comment type="caution">
    <text evidence="1">The sequence shown here is derived from an EMBL/GenBank/DDBJ whole genome shotgun (WGS) entry which is preliminary data.</text>
</comment>
<protein>
    <submittedName>
        <fullName evidence="1">Uncharacterized protein</fullName>
    </submittedName>
</protein>
<evidence type="ECO:0000313" key="2">
    <source>
        <dbReference type="Proteomes" id="UP001642484"/>
    </source>
</evidence>
<name>A0ABP0STM2_9DINO</name>